<proteinExistence type="predicted"/>
<dbReference type="AlphaFoldDB" id="A0ABD1FZW7"/>
<evidence type="ECO:0000313" key="2">
    <source>
        <dbReference type="Proteomes" id="UP001567538"/>
    </source>
</evidence>
<organism evidence="1 2">
    <name type="scientific">Salvia divinorum</name>
    <name type="common">Maria pastora</name>
    <name type="synonym">Diviner's sage</name>
    <dbReference type="NCBI Taxonomy" id="28513"/>
    <lineage>
        <taxon>Eukaryota</taxon>
        <taxon>Viridiplantae</taxon>
        <taxon>Streptophyta</taxon>
        <taxon>Embryophyta</taxon>
        <taxon>Tracheophyta</taxon>
        <taxon>Spermatophyta</taxon>
        <taxon>Magnoliopsida</taxon>
        <taxon>eudicotyledons</taxon>
        <taxon>Gunneridae</taxon>
        <taxon>Pentapetalae</taxon>
        <taxon>asterids</taxon>
        <taxon>lamiids</taxon>
        <taxon>Lamiales</taxon>
        <taxon>Lamiaceae</taxon>
        <taxon>Nepetoideae</taxon>
        <taxon>Mentheae</taxon>
        <taxon>Salviinae</taxon>
        <taxon>Salvia</taxon>
        <taxon>Salvia subgen. Calosphace</taxon>
    </lineage>
</organism>
<dbReference type="EMBL" id="JBEAFC010000011">
    <property type="protein sequence ID" value="KAL1537385.1"/>
    <property type="molecule type" value="Genomic_DNA"/>
</dbReference>
<dbReference type="Proteomes" id="UP001567538">
    <property type="component" value="Unassembled WGS sequence"/>
</dbReference>
<accession>A0ABD1FZW7</accession>
<protein>
    <recommendedName>
        <fullName evidence="3">S-locus receptor kinase C-terminal domain-containing protein</fullName>
    </recommendedName>
</protein>
<reference evidence="1 2" key="1">
    <citation type="submission" date="2024-06" db="EMBL/GenBank/DDBJ databases">
        <title>A chromosome level genome sequence of Diviner's sage (Salvia divinorum).</title>
        <authorList>
            <person name="Ford S.A."/>
            <person name="Ro D.-K."/>
            <person name="Ness R.W."/>
            <person name="Phillips M.A."/>
        </authorList>
    </citation>
    <scope>NUCLEOTIDE SEQUENCE [LARGE SCALE GENOMIC DNA]</scope>
    <source>
        <strain evidence="1">SAF-2024a</strain>
        <tissue evidence="1">Leaf</tissue>
    </source>
</reference>
<sequence length="79" mass="8682">MHISLLCVQENATERPTMAPVVIMLSSTSVSLAVPSEPVFYDPSCYTSRHGFINNLQRPASVVDHSSNNDVSITDLHPR</sequence>
<evidence type="ECO:0000313" key="1">
    <source>
        <dbReference type="EMBL" id="KAL1537385.1"/>
    </source>
</evidence>
<name>A0ABD1FZW7_SALDI</name>
<comment type="caution">
    <text evidence="1">The sequence shown here is derived from an EMBL/GenBank/DDBJ whole genome shotgun (WGS) entry which is preliminary data.</text>
</comment>
<gene>
    <name evidence="1" type="ORF">AAHA92_29904</name>
</gene>
<keyword evidence="2" id="KW-1185">Reference proteome</keyword>
<evidence type="ECO:0008006" key="3">
    <source>
        <dbReference type="Google" id="ProtNLM"/>
    </source>
</evidence>